<evidence type="ECO:0000313" key="3">
    <source>
        <dbReference type="EMBL" id="CAH1274306.1"/>
    </source>
</evidence>
<proteinExistence type="predicted"/>
<feature type="coiled-coil region" evidence="1">
    <location>
        <begin position="55"/>
        <end position="97"/>
    </location>
</feature>
<feature type="region of interest" description="Disordered" evidence="2">
    <location>
        <begin position="202"/>
        <end position="233"/>
    </location>
</feature>
<feature type="region of interest" description="Disordered" evidence="2">
    <location>
        <begin position="1"/>
        <end position="40"/>
    </location>
</feature>
<organism evidence="3 4">
    <name type="scientific">Branchiostoma lanceolatum</name>
    <name type="common">Common lancelet</name>
    <name type="synonym">Amphioxus lanceolatum</name>
    <dbReference type="NCBI Taxonomy" id="7740"/>
    <lineage>
        <taxon>Eukaryota</taxon>
        <taxon>Metazoa</taxon>
        <taxon>Chordata</taxon>
        <taxon>Cephalochordata</taxon>
        <taxon>Leptocardii</taxon>
        <taxon>Amphioxiformes</taxon>
        <taxon>Branchiostomatidae</taxon>
        <taxon>Branchiostoma</taxon>
    </lineage>
</organism>
<keyword evidence="1" id="KW-0175">Coiled coil</keyword>
<name>A0A8K0AHZ2_BRALA</name>
<dbReference type="AlphaFoldDB" id="A0A8K0AHZ2"/>
<feature type="compositionally biased region" description="Acidic residues" evidence="2">
    <location>
        <begin position="223"/>
        <end position="233"/>
    </location>
</feature>
<evidence type="ECO:0000313" key="4">
    <source>
        <dbReference type="Proteomes" id="UP000838412"/>
    </source>
</evidence>
<sequence>MQEEHQPKKASGMVKSDGLQAELPSPVRFSPVPEPPKHLGNSLKRVLLVSNINEEKRLQRRLKDLAIKQNRATERLRDQQEKFVKSLREEVQQEQAQMKRRSSVPHIHVTDHALELPEVFDPRKVALEQKKLQGDSRRRASVAVPSLPHIHAELRKGLHRHRRPSLPESTIEDVPKLPAIGEDSFKAVQDSRFQSLEQALVRNSEGITLKSNHGDEKSTTTTSDDDTEHNDVG</sequence>
<evidence type="ECO:0000256" key="2">
    <source>
        <dbReference type="SAM" id="MobiDB-lite"/>
    </source>
</evidence>
<keyword evidence="4" id="KW-1185">Reference proteome</keyword>
<accession>A0A8K0AHZ2</accession>
<dbReference type="Proteomes" id="UP000838412">
    <property type="component" value="Chromosome 9"/>
</dbReference>
<reference evidence="3" key="1">
    <citation type="submission" date="2022-01" db="EMBL/GenBank/DDBJ databases">
        <authorList>
            <person name="Braso-Vives M."/>
        </authorList>
    </citation>
    <scope>NUCLEOTIDE SEQUENCE</scope>
</reference>
<evidence type="ECO:0000256" key="1">
    <source>
        <dbReference type="SAM" id="Coils"/>
    </source>
</evidence>
<gene>
    <name evidence="3" type="primary">Hypp5288</name>
    <name evidence="3" type="ORF">BLAG_LOCUS25370</name>
</gene>
<dbReference type="OrthoDB" id="9993030at2759"/>
<protein>
    <submittedName>
        <fullName evidence="3">Hypp5288 protein</fullName>
    </submittedName>
</protein>
<dbReference type="EMBL" id="OV696694">
    <property type="protein sequence ID" value="CAH1274306.1"/>
    <property type="molecule type" value="Genomic_DNA"/>
</dbReference>